<sequence>MEKSVCGLTIKDSGESVGSALRKMVVVRASEVAIGDLEFSYEFNRAYAHFSGVDKLVDQTLQKLRFVRQVGDAAREGVLRDLDSTQKVIISFNATGE</sequence>
<dbReference type="Proteomes" id="UP000033995">
    <property type="component" value="Unassembled WGS sequence"/>
</dbReference>
<gene>
    <name evidence="1" type="ORF">UR38_C0009G0026</name>
</gene>
<evidence type="ECO:0000313" key="1">
    <source>
        <dbReference type="EMBL" id="KKP46669.1"/>
    </source>
</evidence>
<name>A0A0F9ZRD3_9BACT</name>
<reference evidence="1 2" key="1">
    <citation type="journal article" date="2015" name="Nature">
        <title>rRNA introns, odd ribosomes, and small enigmatic genomes across a large radiation of phyla.</title>
        <authorList>
            <person name="Brown C.T."/>
            <person name="Hug L.A."/>
            <person name="Thomas B.C."/>
            <person name="Sharon I."/>
            <person name="Castelle C.J."/>
            <person name="Singh A."/>
            <person name="Wilkins M.J."/>
            <person name="Williams K.H."/>
            <person name="Banfield J.F."/>
        </authorList>
    </citation>
    <scope>NUCLEOTIDE SEQUENCE [LARGE SCALE GENOMIC DNA]</scope>
</reference>
<protein>
    <submittedName>
        <fullName evidence="1">Uncharacterized protein</fullName>
    </submittedName>
</protein>
<proteinExistence type="predicted"/>
<comment type="caution">
    <text evidence="1">The sequence shown here is derived from an EMBL/GenBank/DDBJ whole genome shotgun (WGS) entry which is preliminary data.</text>
</comment>
<dbReference type="EMBL" id="LBOZ01000009">
    <property type="protein sequence ID" value="KKP46669.1"/>
    <property type="molecule type" value="Genomic_DNA"/>
</dbReference>
<evidence type="ECO:0000313" key="2">
    <source>
        <dbReference type="Proteomes" id="UP000033995"/>
    </source>
</evidence>
<organism evidence="1 2">
    <name type="scientific">Candidatus Woesebacteria bacterium GW2011_GWA2_33_28</name>
    <dbReference type="NCBI Taxonomy" id="1618561"/>
    <lineage>
        <taxon>Bacteria</taxon>
        <taxon>Candidatus Woeseibacteriota</taxon>
    </lineage>
</organism>
<accession>A0A0F9ZRD3</accession>
<dbReference type="AlphaFoldDB" id="A0A0F9ZRD3"/>